<keyword evidence="2" id="KW-0732">Signal</keyword>
<organism evidence="5 6">
    <name type="scientific">Candidatus Borkfalkia avicola</name>
    <dbReference type="NCBI Taxonomy" id="2838503"/>
    <lineage>
        <taxon>Bacteria</taxon>
        <taxon>Bacillati</taxon>
        <taxon>Bacillota</taxon>
        <taxon>Clostridia</taxon>
        <taxon>Christensenellales</taxon>
        <taxon>Christensenellaceae</taxon>
        <taxon>Candidatus Borkfalkia</taxon>
    </lineage>
</organism>
<dbReference type="AlphaFoldDB" id="A0A9D2D6B4"/>
<comment type="caution">
    <text evidence="5">The sequence shown here is derived from an EMBL/GenBank/DDBJ whole genome shotgun (WGS) entry which is preliminary data.</text>
</comment>
<accession>A0A9D2D6B4</accession>
<evidence type="ECO:0000313" key="5">
    <source>
        <dbReference type="EMBL" id="HIZ09334.1"/>
    </source>
</evidence>
<evidence type="ECO:0000259" key="4">
    <source>
        <dbReference type="Pfam" id="PF18981"/>
    </source>
</evidence>
<keyword evidence="1" id="KW-0812">Transmembrane</keyword>
<name>A0A9D2D6B4_9FIRM</name>
<gene>
    <name evidence="5" type="ORF">H9726_02480</name>
</gene>
<dbReference type="InterPro" id="IPR035986">
    <property type="entry name" value="PKD_dom_sf"/>
</dbReference>
<dbReference type="PANTHER" id="PTHR24273:SF32">
    <property type="entry name" value="HYALIN"/>
    <property type="match status" value="1"/>
</dbReference>
<reference evidence="5" key="1">
    <citation type="journal article" date="2021" name="PeerJ">
        <title>Extensive microbial diversity within the chicken gut microbiome revealed by metagenomics and culture.</title>
        <authorList>
            <person name="Gilroy R."/>
            <person name="Ravi A."/>
            <person name="Getino M."/>
            <person name="Pursley I."/>
            <person name="Horton D.L."/>
            <person name="Alikhan N.F."/>
            <person name="Baker D."/>
            <person name="Gharbi K."/>
            <person name="Hall N."/>
            <person name="Watson M."/>
            <person name="Adriaenssens E.M."/>
            <person name="Foster-Nyarko E."/>
            <person name="Jarju S."/>
            <person name="Secka A."/>
            <person name="Antonio M."/>
            <person name="Oren A."/>
            <person name="Chaudhuri R.R."/>
            <person name="La Ragione R."/>
            <person name="Hildebrand F."/>
            <person name="Pallen M.J."/>
        </authorList>
    </citation>
    <scope>NUCLEOTIDE SEQUENCE</scope>
    <source>
        <strain evidence="5">CHK192-19661</strain>
    </source>
</reference>
<dbReference type="Gene3D" id="2.60.40.10">
    <property type="entry name" value="Immunoglobulins"/>
    <property type="match status" value="3"/>
</dbReference>
<reference evidence="5" key="2">
    <citation type="submission" date="2021-04" db="EMBL/GenBank/DDBJ databases">
        <authorList>
            <person name="Gilroy R."/>
        </authorList>
    </citation>
    <scope>NUCLEOTIDE SEQUENCE</scope>
    <source>
        <strain evidence="5">CHK192-19661</strain>
    </source>
</reference>
<evidence type="ECO:0000256" key="1">
    <source>
        <dbReference type="SAM" id="Phobius"/>
    </source>
</evidence>
<proteinExistence type="predicted"/>
<evidence type="ECO:0000256" key="2">
    <source>
        <dbReference type="SAM" id="SignalP"/>
    </source>
</evidence>
<evidence type="ECO:0000259" key="3">
    <source>
        <dbReference type="Pfam" id="PF16403"/>
    </source>
</evidence>
<evidence type="ECO:0000313" key="6">
    <source>
        <dbReference type="Proteomes" id="UP000824025"/>
    </source>
</evidence>
<dbReference type="PANTHER" id="PTHR24273">
    <property type="entry name" value="FI04643P-RELATED"/>
    <property type="match status" value="1"/>
</dbReference>
<feature type="domain" description="Pesticidal crystal protein Cry22Aa Ig-like" evidence="3">
    <location>
        <begin position="477"/>
        <end position="546"/>
    </location>
</feature>
<feature type="transmembrane region" description="Helical" evidence="1">
    <location>
        <begin position="644"/>
        <end position="666"/>
    </location>
</feature>
<dbReference type="EMBL" id="DXCF01000013">
    <property type="protein sequence ID" value="HIZ09334.1"/>
    <property type="molecule type" value="Genomic_DNA"/>
</dbReference>
<dbReference type="Pfam" id="PF18981">
    <property type="entry name" value="InlK_D3"/>
    <property type="match status" value="1"/>
</dbReference>
<feature type="domain" description="Internalin I Ig-like" evidence="4">
    <location>
        <begin position="426"/>
        <end position="466"/>
    </location>
</feature>
<keyword evidence="1" id="KW-0472">Membrane</keyword>
<dbReference type="InterPro" id="IPR044056">
    <property type="entry name" value="InlI_Ig-like"/>
</dbReference>
<dbReference type="Pfam" id="PF16403">
    <property type="entry name" value="Bact_surface_Ig-like"/>
    <property type="match status" value="1"/>
</dbReference>
<dbReference type="SUPFAM" id="SSF49299">
    <property type="entry name" value="PKD domain"/>
    <property type="match status" value="1"/>
</dbReference>
<sequence>MKKKIILFLLICTLTVCAAAGTVSAYAAGNPDIYDFRTLFEYTSAEGVYADSTGIISNTDYYGAQSFQIRGTKTGAEANGSGAKFKTAFSGNVKFTMNAIPKAGAATASDYAFRKLTVRFADFEDETKYFDFVIHNYHSWVAAPSVFPNLPDPSAQGALSFVEYSGIRKTYAQDDSGPNVDLPFGGAMQGGFCGTTWVNANMIFEYRAETKEIWVDDGSGSGQTVARVDYDYFGDAAADFDPAYYTVEFIFDDVEEGQTPGIALAVLDSADYGALWTNNEGAKTSGSKPVIVSGGELGALGTFAPGTQITLTPSDNLLAFDFETGRYDVPLNDECVSLWYRQKDGTETVAIEGVSFASPAQEGDYEIVAAVTDKGGDVSDMKVIGTFSSGGDKEPPVVTLIGEGTLDVEVNGSVQDPGATATDAVSGECEVTSDFDEVVDFTVLGEYTVRYTAKDEAGNEGFTVRIVRVRDTQAPVITLNGESTVTLALGEAYTEQGATAADNYDKEVTVTAEGEVKVNIPGNYTVTYTAKDSSGNTATERRTVTVKDGAKPVISFENAITSGAVGETVVIAEAVVTDDSGESIKAVITVTDPDGNAVDVEVNRFVPDKTGTYTVTATATDSSGNTNTAFYEIEVGSGGCSGSVAAASAGAAIAVLSAAVFVAAVGKKRSGR</sequence>
<feature type="signal peptide" evidence="2">
    <location>
        <begin position="1"/>
        <end position="27"/>
    </location>
</feature>
<dbReference type="InterPro" id="IPR013783">
    <property type="entry name" value="Ig-like_fold"/>
</dbReference>
<keyword evidence="1" id="KW-1133">Transmembrane helix</keyword>
<feature type="chain" id="PRO_5038636462" evidence="2">
    <location>
        <begin position="28"/>
        <end position="672"/>
    </location>
</feature>
<dbReference type="InterPro" id="IPR032179">
    <property type="entry name" value="Cry22Aa_Ig-like"/>
</dbReference>
<dbReference type="Proteomes" id="UP000824025">
    <property type="component" value="Unassembled WGS sequence"/>
</dbReference>
<protein>
    <submittedName>
        <fullName evidence="5">DUF5011 domain-containing protein</fullName>
    </submittedName>
</protein>